<dbReference type="RefSeq" id="WP_098484057.1">
    <property type="nucleotide sequence ID" value="NZ_PDJI01000004.1"/>
</dbReference>
<evidence type="ECO:0000313" key="4">
    <source>
        <dbReference type="Proteomes" id="UP000222106"/>
    </source>
</evidence>
<dbReference type="Gene3D" id="1.25.40.10">
    <property type="entry name" value="Tetratricopeptide repeat domain"/>
    <property type="match status" value="1"/>
</dbReference>
<feature type="compositionally biased region" description="Low complexity" evidence="1">
    <location>
        <begin position="298"/>
        <end position="318"/>
    </location>
</feature>
<feature type="compositionally biased region" description="Low complexity" evidence="1">
    <location>
        <begin position="252"/>
        <end position="276"/>
    </location>
</feature>
<keyword evidence="4" id="KW-1185">Reference proteome</keyword>
<feature type="compositionally biased region" description="Polar residues" evidence="1">
    <location>
        <begin position="234"/>
        <end position="246"/>
    </location>
</feature>
<protein>
    <recommendedName>
        <fullName evidence="5">Tetratricopeptide repeat protein</fullName>
    </recommendedName>
</protein>
<evidence type="ECO:0000313" key="3">
    <source>
        <dbReference type="EMBL" id="PFG40069.1"/>
    </source>
</evidence>
<name>A0A2A9EPC5_9MICO</name>
<gene>
    <name evidence="3" type="ORF">ATJ97_2589</name>
</gene>
<evidence type="ECO:0008006" key="5">
    <source>
        <dbReference type="Google" id="ProtNLM"/>
    </source>
</evidence>
<dbReference type="EMBL" id="PDJI01000004">
    <property type="protein sequence ID" value="PFG40069.1"/>
    <property type="molecule type" value="Genomic_DNA"/>
</dbReference>
<feature type="compositionally biased region" description="Gly residues" evidence="1">
    <location>
        <begin position="365"/>
        <end position="375"/>
    </location>
</feature>
<dbReference type="AlphaFoldDB" id="A0A2A9EPC5"/>
<feature type="compositionally biased region" description="Basic and acidic residues" evidence="1">
    <location>
        <begin position="285"/>
        <end position="297"/>
    </location>
</feature>
<feature type="compositionally biased region" description="Low complexity" evidence="1">
    <location>
        <begin position="190"/>
        <end position="233"/>
    </location>
</feature>
<dbReference type="Proteomes" id="UP000222106">
    <property type="component" value="Unassembled WGS sequence"/>
</dbReference>
<keyword evidence="2" id="KW-1133">Transmembrane helix</keyword>
<keyword evidence="2" id="KW-0472">Membrane</keyword>
<accession>A0A2A9EPC5</accession>
<evidence type="ECO:0000256" key="2">
    <source>
        <dbReference type="SAM" id="Phobius"/>
    </source>
</evidence>
<feature type="compositionally biased region" description="Gly residues" evidence="1">
    <location>
        <begin position="1"/>
        <end position="11"/>
    </location>
</feature>
<comment type="caution">
    <text evidence="3">The sequence shown here is derived from an EMBL/GenBank/DDBJ whole genome shotgun (WGS) entry which is preliminary data.</text>
</comment>
<keyword evidence="2" id="KW-0812">Transmembrane</keyword>
<feature type="region of interest" description="Disordered" evidence="1">
    <location>
        <begin position="1"/>
        <end position="20"/>
    </location>
</feature>
<sequence>MSEQRGGPGLGHGRKAPRPPLPEHLRLRRWMLGLSSPVVLILLLGGSLLLGVTFGNLHARAAYDDGRYATAADRFSYQVPFTSGVVEPWKAWFNAGTAEFQTAEHFRAVEDLREAHRLVPPGTTDADGNPDPTTPECRVRTNLSLALEAMGDDAQEAGDPAMALVHYNEAMDMIGPCTSDGQSESDEQQQDQSQDPSQDQSQDPSQDQSQDPSQDQSQDPSDQPSDGQDGSESPSQEPGQDQSQQPGEDPSQQPDQGQNQQPDQGQQQPDQGQNQQPGGGTPDQTEQRQRQKADQAQRDAQGGSSQDQPGGPGQDDPSGGQGPGNEDAPSGGGDEQQQPTDPKQRELEERNRQADRDRQEQEQQQGGGFGGGQNW</sequence>
<organism evidence="3 4">
    <name type="scientific">Georgenia soli</name>
    <dbReference type="NCBI Taxonomy" id="638953"/>
    <lineage>
        <taxon>Bacteria</taxon>
        <taxon>Bacillati</taxon>
        <taxon>Actinomycetota</taxon>
        <taxon>Actinomycetes</taxon>
        <taxon>Micrococcales</taxon>
        <taxon>Bogoriellaceae</taxon>
        <taxon>Georgenia</taxon>
    </lineage>
</organism>
<dbReference type="InterPro" id="IPR011990">
    <property type="entry name" value="TPR-like_helical_dom_sf"/>
</dbReference>
<feature type="region of interest" description="Disordered" evidence="1">
    <location>
        <begin position="173"/>
        <end position="375"/>
    </location>
</feature>
<feature type="transmembrane region" description="Helical" evidence="2">
    <location>
        <begin position="30"/>
        <end position="52"/>
    </location>
</feature>
<evidence type="ECO:0000256" key="1">
    <source>
        <dbReference type="SAM" id="MobiDB-lite"/>
    </source>
</evidence>
<reference evidence="3 4" key="1">
    <citation type="submission" date="2017-10" db="EMBL/GenBank/DDBJ databases">
        <title>Sequencing the genomes of 1000 actinobacteria strains.</title>
        <authorList>
            <person name="Klenk H.-P."/>
        </authorList>
    </citation>
    <scope>NUCLEOTIDE SEQUENCE [LARGE SCALE GENOMIC DNA]</scope>
    <source>
        <strain evidence="3 4">DSM 21838</strain>
    </source>
</reference>
<proteinExistence type="predicted"/>
<feature type="compositionally biased region" description="Basic and acidic residues" evidence="1">
    <location>
        <begin position="342"/>
        <end position="361"/>
    </location>
</feature>